<name>A0A6A6LV53_HEVBR</name>
<evidence type="ECO:0000313" key="11">
    <source>
        <dbReference type="EMBL" id="KAF2304138.1"/>
    </source>
</evidence>
<dbReference type="AlphaFoldDB" id="A0A6A6LV53"/>
<dbReference type="Gene3D" id="1.10.357.10">
    <property type="entry name" value="Tetracycline Repressor, domain 2"/>
    <property type="match status" value="1"/>
</dbReference>
<comment type="pathway">
    <text evidence="2 8">Cofactor biosynthesis; ubiquinone biosynthesis.</text>
</comment>
<dbReference type="GO" id="GO:0006744">
    <property type="term" value="P:ubiquinone biosynthetic process"/>
    <property type="evidence" value="ECO:0007669"/>
    <property type="project" value="UniProtKB-UniRule"/>
</dbReference>
<feature type="domain" description="COQ9 C-terminal" evidence="10">
    <location>
        <begin position="189"/>
        <end position="259"/>
    </location>
</feature>
<comment type="similarity">
    <text evidence="3 8">Belongs to the COQ9 family.</text>
</comment>
<dbReference type="EMBL" id="JAAGAX010000009">
    <property type="protein sequence ID" value="KAF2304138.1"/>
    <property type="molecule type" value="Genomic_DNA"/>
</dbReference>
<evidence type="ECO:0000256" key="2">
    <source>
        <dbReference type="ARBA" id="ARBA00004749"/>
    </source>
</evidence>
<feature type="compositionally biased region" description="Low complexity" evidence="9">
    <location>
        <begin position="65"/>
        <end position="86"/>
    </location>
</feature>
<evidence type="ECO:0000256" key="9">
    <source>
        <dbReference type="SAM" id="MobiDB-lite"/>
    </source>
</evidence>
<protein>
    <recommendedName>
        <fullName evidence="8">Ubiquinone biosynthesis protein</fullName>
    </recommendedName>
</protein>
<dbReference type="UniPathway" id="UPA00232"/>
<feature type="region of interest" description="Disordered" evidence="9">
    <location>
        <begin position="38"/>
        <end position="105"/>
    </location>
</feature>
<dbReference type="PANTHER" id="PTHR21427:SF19">
    <property type="entry name" value="UBIQUINONE BIOSYNTHESIS PROTEIN COQ9, MITOCHONDRIAL"/>
    <property type="match status" value="1"/>
</dbReference>
<comment type="function">
    <text evidence="8">Membrane-associated protein that warps the membrane surface to access and bind aromatic isoprenes with high specificity, including ubiquinone (CoQ) isoprene intermediates and presents them directly to Coq7, therefore facilitating the Coq7-mediated hydroxylase step. Participates in the biosynthesis of coenzyme Q, also named ubiquinone, an essential lipid-soluble electron transporter for aerobic cellular respiration.</text>
</comment>
<dbReference type="GO" id="GO:0005743">
    <property type="term" value="C:mitochondrial inner membrane"/>
    <property type="evidence" value="ECO:0007669"/>
    <property type="project" value="TreeGrafter"/>
</dbReference>
<keyword evidence="4 8" id="KW-0831">Ubiquinone biosynthesis</keyword>
<proteinExistence type="inferred from homology"/>
<comment type="caution">
    <text evidence="11">The sequence shown here is derived from an EMBL/GenBank/DDBJ whole genome shotgun (WGS) entry which is preliminary data.</text>
</comment>
<evidence type="ECO:0000313" key="12">
    <source>
        <dbReference type="Proteomes" id="UP000467840"/>
    </source>
</evidence>
<dbReference type="NCBIfam" id="TIGR02396">
    <property type="entry name" value="diverge_rpsU"/>
    <property type="match status" value="1"/>
</dbReference>
<dbReference type="Proteomes" id="UP000467840">
    <property type="component" value="Chromosome 16"/>
</dbReference>
<feature type="compositionally biased region" description="Low complexity" evidence="9">
    <location>
        <begin position="42"/>
        <end position="58"/>
    </location>
</feature>
<dbReference type="PANTHER" id="PTHR21427">
    <property type="entry name" value="UBIQUINONE BIOSYNTHESIS PROTEIN COQ9, MITOCHONDRIAL"/>
    <property type="match status" value="1"/>
</dbReference>
<organism evidence="11 12">
    <name type="scientific">Hevea brasiliensis</name>
    <name type="common">Para rubber tree</name>
    <name type="synonym">Siphonia brasiliensis</name>
    <dbReference type="NCBI Taxonomy" id="3981"/>
    <lineage>
        <taxon>Eukaryota</taxon>
        <taxon>Viridiplantae</taxon>
        <taxon>Streptophyta</taxon>
        <taxon>Embryophyta</taxon>
        <taxon>Tracheophyta</taxon>
        <taxon>Spermatophyta</taxon>
        <taxon>Magnoliopsida</taxon>
        <taxon>eudicotyledons</taxon>
        <taxon>Gunneridae</taxon>
        <taxon>Pentapetalae</taxon>
        <taxon>rosids</taxon>
        <taxon>fabids</taxon>
        <taxon>Malpighiales</taxon>
        <taxon>Euphorbiaceae</taxon>
        <taxon>Crotonoideae</taxon>
        <taxon>Micrandreae</taxon>
        <taxon>Hevea</taxon>
    </lineage>
</organism>
<dbReference type="InterPro" id="IPR012762">
    <property type="entry name" value="Ubiq_biosynth_COQ9"/>
</dbReference>
<evidence type="ECO:0000256" key="3">
    <source>
        <dbReference type="ARBA" id="ARBA00010766"/>
    </source>
</evidence>
<accession>A0A6A6LV53</accession>
<keyword evidence="6 8" id="KW-0446">Lipid-binding</keyword>
<sequence length="291" mass="32459">MYRTAAKRLLSSTTVVKSSDARFRLRNLQTIVTSTGICTSANPQSISNQNPNNQNQIPRTKPNQSDSTASSSPTSSSSSRPTSFTADEARRRHHHHHDERRIPRVKYQDEQARVLHASLCHVMKLGWSEEAMIAGARDAGVSPAIVGSFPRKDAALVEFFMDECLQKLIDRIDSGEELQNLAPSTPSNIPTSFKQRAILLDEIWHTAGDEGSDINWYVKRTVVGGIYSTTEIYMLTDSSPDFRDTWSFLDDRVKDAFDFKKTIQEAQYLAEAVGAGMGNSLQGFVKRVFQG</sequence>
<comment type="subcellular location">
    <subcellularLocation>
        <location evidence="1 8">Mitochondrion</location>
    </subcellularLocation>
</comment>
<evidence type="ECO:0000256" key="7">
    <source>
        <dbReference type="ARBA" id="ARBA00023128"/>
    </source>
</evidence>
<evidence type="ECO:0000256" key="6">
    <source>
        <dbReference type="ARBA" id="ARBA00023121"/>
    </source>
</evidence>
<dbReference type="Pfam" id="PF08511">
    <property type="entry name" value="COQ9"/>
    <property type="match status" value="1"/>
</dbReference>
<keyword evidence="7 8" id="KW-0496">Mitochondrion</keyword>
<dbReference type="InterPro" id="IPR013718">
    <property type="entry name" value="COQ9_C"/>
</dbReference>
<keyword evidence="12" id="KW-1185">Reference proteome</keyword>
<gene>
    <name evidence="11" type="ORF">GH714_028011</name>
</gene>
<reference evidence="11 12" key="1">
    <citation type="journal article" date="2020" name="Mol. Plant">
        <title>The Chromosome-Based Rubber Tree Genome Provides New Insights into Spurge Genome Evolution and Rubber Biosynthesis.</title>
        <authorList>
            <person name="Liu J."/>
            <person name="Shi C."/>
            <person name="Shi C.C."/>
            <person name="Li W."/>
            <person name="Zhang Q.J."/>
            <person name="Zhang Y."/>
            <person name="Li K."/>
            <person name="Lu H.F."/>
            <person name="Shi C."/>
            <person name="Zhu S.T."/>
            <person name="Xiao Z.Y."/>
            <person name="Nan H."/>
            <person name="Yue Y."/>
            <person name="Zhu X.G."/>
            <person name="Wu Y."/>
            <person name="Hong X.N."/>
            <person name="Fan G.Y."/>
            <person name="Tong Y."/>
            <person name="Zhang D."/>
            <person name="Mao C.L."/>
            <person name="Liu Y.L."/>
            <person name="Hao S.J."/>
            <person name="Liu W.Q."/>
            <person name="Lv M.Q."/>
            <person name="Zhang H.B."/>
            <person name="Liu Y."/>
            <person name="Hu-Tang G.R."/>
            <person name="Wang J.P."/>
            <person name="Wang J.H."/>
            <person name="Sun Y.H."/>
            <person name="Ni S.B."/>
            <person name="Chen W.B."/>
            <person name="Zhang X.C."/>
            <person name="Jiao Y.N."/>
            <person name="Eichler E.E."/>
            <person name="Li G.H."/>
            <person name="Liu X."/>
            <person name="Gao L.Z."/>
        </authorList>
    </citation>
    <scope>NUCLEOTIDE SEQUENCE [LARGE SCALE GENOMIC DNA]</scope>
    <source>
        <strain evidence="12">cv. GT1</strain>
        <tissue evidence="11">Leaf</tissue>
    </source>
</reference>
<evidence type="ECO:0000256" key="5">
    <source>
        <dbReference type="ARBA" id="ARBA00022946"/>
    </source>
</evidence>
<evidence type="ECO:0000256" key="4">
    <source>
        <dbReference type="ARBA" id="ARBA00022688"/>
    </source>
</evidence>
<evidence type="ECO:0000256" key="8">
    <source>
        <dbReference type="RuleBase" id="RU366063"/>
    </source>
</evidence>
<evidence type="ECO:0000256" key="1">
    <source>
        <dbReference type="ARBA" id="ARBA00004173"/>
    </source>
</evidence>
<keyword evidence="5" id="KW-0809">Transit peptide</keyword>
<evidence type="ECO:0000259" key="10">
    <source>
        <dbReference type="Pfam" id="PF08511"/>
    </source>
</evidence>
<dbReference type="GO" id="GO:0008289">
    <property type="term" value="F:lipid binding"/>
    <property type="evidence" value="ECO:0007669"/>
    <property type="project" value="UniProtKB-UniRule"/>
</dbReference>